<reference evidence="7 8" key="1">
    <citation type="submission" date="2016-10" db="EMBL/GenBank/DDBJ databases">
        <authorList>
            <person name="de Groot N.N."/>
        </authorList>
    </citation>
    <scope>NUCLEOTIDE SEQUENCE [LARGE SCALE GENOMIC DNA]</scope>
    <source>
        <strain evidence="7 8">MP1X4</strain>
    </source>
</reference>
<dbReference type="PANTHER" id="PTHR13693:SF3">
    <property type="entry name" value="LD36009P"/>
    <property type="match status" value="1"/>
</dbReference>
<comment type="cofactor">
    <cofactor evidence="1 5">
        <name>pyridoxal 5'-phosphate</name>
        <dbReference type="ChEBI" id="CHEBI:597326"/>
    </cofactor>
</comment>
<evidence type="ECO:0000313" key="8">
    <source>
        <dbReference type="Proteomes" id="UP000199679"/>
    </source>
</evidence>
<dbReference type="InterPro" id="IPR004839">
    <property type="entry name" value="Aminotransferase_I/II_large"/>
</dbReference>
<comment type="similarity">
    <text evidence="5">Belongs to the class-II pyridoxal-phosphate-dependent aminotransferase family.</text>
</comment>
<dbReference type="SUPFAM" id="SSF53383">
    <property type="entry name" value="PLP-dependent transferases"/>
    <property type="match status" value="1"/>
</dbReference>
<dbReference type="STRING" id="652787.SAMN05216490_4938"/>
<keyword evidence="4 5" id="KW-0663">Pyridoxal phosphate</keyword>
<dbReference type="PROSITE" id="PS00599">
    <property type="entry name" value="AA_TRANSFER_CLASS_2"/>
    <property type="match status" value="1"/>
</dbReference>
<accession>A0A1H2CE38</accession>
<dbReference type="Pfam" id="PF00155">
    <property type="entry name" value="Aminotran_1_2"/>
    <property type="match status" value="1"/>
</dbReference>
<dbReference type="InterPro" id="IPR015421">
    <property type="entry name" value="PyrdxlP-dep_Trfase_major"/>
</dbReference>
<comment type="pathway">
    <text evidence="2">Lipid metabolism.</text>
</comment>
<evidence type="ECO:0000256" key="1">
    <source>
        <dbReference type="ARBA" id="ARBA00001933"/>
    </source>
</evidence>
<dbReference type="CDD" id="cd06454">
    <property type="entry name" value="KBL_like"/>
    <property type="match status" value="1"/>
</dbReference>
<dbReference type="GO" id="GO:0030170">
    <property type="term" value="F:pyridoxal phosphate binding"/>
    <property type="evidence" value="ECO:0007669"/>
    <property type="project" value="InterPro"/>
</dbReference>
<sequence length="463" mass="51426">MSAKVLSFQSKDVTTYSCNFNTYVKIVNCVIFTPYLNNSDMKTNINFQKASFKDFENIPDLNAFQRAEVFQEFTNYMEENGQMNFRFMTSKNGCGPEMWVTSPFNKTPKKCVSLVSNDYLNFTQHPAVKLAAIQGIEKYGTGAGASPLIGGHHDYHEMLQTKIASFFGRSPDSALVFTTGYTSNSATLLALLKKEDVAILDMSVHASVYEGCKETNLKMFLHNDLESLERILREAHEKFRTRLVVIDGVYSQDGDLAKMEDILNLTKRYGGFLMVDDAHGIGVIGKNGRGAIEIFNLLDKIDIISGTLSKAFGHIGGFVVSSPEIINFLKFQSRQQVFSSTSTPAAAGLLKALDLIDEEPKWRTMLADNIEYFKKGLTDLGLNVGNTESAIIPVKIGDAHKTGDAGRLLLEAGIYANTIVYPGVARKNARIRTSLMATHNREHLDKALNAFEYVNQKLHISSN</sequence>
<evidence type="ECO:0000256" key="3">
    <source>
        <dbReference type="ARBA" id="ARBA00022679"/>
    </source>
</evidence>
<dbReference type="Proteomes" id="UP000199679">
    <property type="component" value="Chromosome I"/>
</dbReference>
<dbReference type="InterPro" id="IPR015424">
    <property type="entry name" value="PyrdxlP-dep_Trfase"/>
</dbReference>
<feature type="domain" description="Aminotransferase class I/classII large" evidence="6">
    <location>
        <begin position="110"/>
        <end position="451"/>
    </location>
</feature>
<gene>
    <name evidence="7" type="ORF">SAMN05216490_4938</name>
</gene>
<evidence type="ECO:0000256" key="4">
    <source>
        <dbReference type="ARBA" id="ARBA00022898"/>
    </source>
</evidence>
<dbReference type="GO" id="GO:0016740">
    <property type="term" value="F:transferase activity"/>
    <property type="evidence" value="ECO:0007669"/>
    <property type="project" value="UniProtKB-KW"/>
</dbReference>
<dbReference type="InterPro" id="IPR015422">
    <property type="entry name" value="PyrdxlP-dep_Trfase_small"/>
</dbReference>
<protein>
    <submittedName>
        <fullName evidence="7">Glycine C-acetyltransferase</fullName>
    </submittedName>
</protein>
<dbReference type="PANTHER" id="PTHR13693">
    <property type="entry name" value="CLASS II AMINOTRANSFERASE/8-AMINO-7-OXONONANOATE SYNTHASE"/>
    <property type="match status" value="1"/>
</dbReference>
<dbReference type="Gene3D" id="3.40.640.10">
    <property type="entry name" value="Type I PLP-dependent aspartate aminotransferase-like (Major domain)"/>
    <property type="match status" value="1"/>
</dbReference>
<evidence type="ECO:0000259" key="6">
    <source>
        <dbReference type="Pfam" id="PF00155"/>
    </source>
</evidence>
<keyword evidence="8" id="KW-1185">Reference proteome</keyword>
<evidence type="ECO:0000313" key="7">
    <source>
        <dbReference type="EMBL" id="SDT68713.1"/>
    </source>
</evidence>
<name>A0A1H2CE38_MUCMA</name>
<dbReference type="InterPro" id="IPR050087">
    <property type="entry name" value="AON_synthase_class-II"/>
</dbReference>
<proteinExistence type="inferred from homology"/>
<dbReference type="AlphaFoldDB" id="A0A1H2CE38"/>
<dbReference type="InterPro" id="IPR001917">
    <property type="entry name" value="Aminotrans_II_pyridoxalP_BS"/>
</dbReference>
<organism evidence="7 8">
    <name type="scientific">Mucilaginibacter mallensis</name>
    <dbReference type="NCBI Taxonomy" id="652787"/>
    <lineage>
        <taxon>Bacteria</taxon>
        <taxon>Pseudomonadati</taxon>
        <taxon>Bacteroidota</taxon>
        <taxon>Sphingobacteriia</taxon>
        <taxon>Sphingobacteriales</taxon>
        <taxon>Sphingobacteriaceae</taxon>
        <taxon>Mucilaginibacter</taxon>
    </lineage>
</organism>
<keyword evidence="3 7" id="KW-0808">Transferase</keyword>
<dbReference type="Gene3D" id="3.90.1150.10">
    <property type="entry name" value="Aspartate Aminotransferase, domain 1"/>
    <property type="match status" value="1"/>
</dbReference>
<dbReference type="EMBL" id="LT629740">
    <property type="protein sequence ID" value="SDT68713.1"/>
    <property type="molecule type" value="Genomic_DNA"/>
</dbReference>
<evidence type="ECO:0000256" key="2">
    <source>
        <dbReference type="ARBA" id="ARBA00005189"/>
    </source>
</evidence>
<evidence type="ECO:0000256" key="5">
    <source>
        <dbReference type="RuleBase" id="RU003693"/>
    </source>
</evidence>